<evidence type="ECO:0000313" key="2">
    <source>
        <dbReference type="Proteomes" id="UP000006320"/>
    </source>
</evidence>
<proteinExistence type="predicted"/>
<dbReference type="Proteomes" id="UP000006320">
    <property type="component" value="Unassembled WGS sequence"/>
</dbReference>
<dbReference type="AlphaFoldDB" id="A0AAV3UXA0"/>
<organism evidence="1 2">
    <name type="scientific">Paraglaciecola chathamensis S18K6</name>
    <dbReference type="NCBI Taxonomy" id="1127672"/>
    <lineage>
        <taxon>Bacteria</taxon>
        <taxon>Pseudomonadati</taxon>
        <taxon>Pseudomonadota</taxon>
        <taxon>Gammaproteobacteria</taxon>
        <taxon>Alteromonadales</taxon>
        <taxon>Alteromonadaceae</taxon>
        <taxon>Paraglaciecola</taxon>
    </lineage>
</organism>
<name>A0AAV3UXA0_9ALTE</name>
<dbReference type="EMBL" id="BAEM01000022">
    <property type="protein sequence ID" value="GAC09513.1"/>
    <property type="molecule type" value="Genomic_DNA"/>
</dbReference>
<gene>
    <name evidence="1" type="ORF">GCHA_1559</name>
</gene>
<evidence type="ECO:0008006" key="3">
    <source>
        <dbReference type="Google" id="ProtNLM"/>
    </source>
</evidence>
<reference evidence="1 2" key="1">
    <citation type="journal article" date="2017" name="Antonie Van Leeuwenhoek">
        <title>Rhizobium rhizosphaerae sp. nov., a novel species isolated from rice rhizosphere.</title>
        <authorList>
            <person name="Zhao J.J."/>
            <person name="Zhang J."/>
            <person name="Zhang R.J."/>
            <person name="Zhang C.W."/>
            <person name="Yin H.Q."/>
            <person name="Zhang X.X."/>
        </authorList>
    </citation>
    <scope>NUCLEOTIDE SEQUENCE [LARGE SCALE GENOMIC DNA]</scope>
    <source>
        <strain evidence="1 2">S18K6</strain>
    </source>
</reference>
<dbReference type="RefSeq" id="WP_007986652.1">
    <property type="nucleotide sequence ID" value="NZ_BAEM01000022.1"/>
</dbReference>
<sequence length="58" mass="6868">MQEKKEKKSFERSGSTRKQIRFDDDLVEAIDIDRSNQAFSEWVKDACWTKLSKTVKND</sequence>
<accession>A0AAV3UXA0</accession>
<protein>
    <recommendedName>
        <fullName evidence="3">DUF3950 domain-containing protein</fullName>
    </recommendedName>
</protein>
<evidence type="ECO:0000313" key="1">
    <source>
        <dbReference type="EMBL" id="GAC09513.1"/>
    </source>
</evidence>
<comment type="caution">
    <text evidence="1">The sequence shown here is derived from an EMBL/GenBank/DDBJ whole genome shotgun (WGS) entry which is preliminary data.</text>
</comment>